<dbReference type="Proteomes" id="UP001163878">
    <property type="component" value="Chromosome"/>
</dbReference>
<dbReference type="RefSeq" id="WP_264247357.1">
    <property type="nucleotide sequence ID" value="NZ_CP107567.1"/>
</dbReference>
<proteinExistence type="predicted"/>
<evidence type="ECO:0000259" key="1">
    <source>
        <dbReference type="Pfam" id="PF25535"/>
    </source>
</evidence>
<evidence type="ECO:0000313" key="2">
    <source>
        <dbReference type="EMBL" id="UYQ64536.1"/>
    </source>
</evidence>
<dbReference type="InterPro" id="IPR057679">
    <property type="entry name" value="DUF7919"/>
</dbReference>
<evidence type="ECO:0000313" key="3">
    <source>
        <dbReference type="Proteomes" id="UP001163878"/>
    </source>
</evidence>
<dbReference type="Pfam" id="PF25535">
    <property type="entry name" value="DUF7919"/>
    <property type="match status" value="1"/>
</dbReference>
<dbReference type="EMBL" id="CP107567">
    <property type="protein sequence ID" value="UYQ64536.1"/>
    <property type="molecule type" value="Genomic_DNA"/>
</dbReference>
<keyword evidence="3" id="KW-1185">Reference proteome</keyword>
<feature type="domain" description="DUF7919" evidence="1">
    <location>
        <begin position="1"/>
        <end position="113"/>
    </location>
</feature>
<gene>
    <name evidence="2" type="ORF">OGH68_25800</name>
</gene>
<accession>A0ABY6ICE4</accession>
<organism evidence="2 3">
    <name type="scientific">Streptomyces peucetius</name>
    <dbReference type="NCBI Taxonomy" id="1950"/>
    <lineage>
        <taxon>Bacteria</taxon>
        <taxon>Bacillati</taxon>
        <taxon>Actinomycetota</taxon>
        <taxon>Actinomycetes</taxon>
        <taxon>Kitasatosporales</taxon>
        <taxon>Streptomycetaceae</taxon>
        <taxon>Streptomyces</taxon>
    </lineage>
</organism>
<name>A0ABY6ICE4_STRPE</name>
<reference evidence="2" key="1">
    <citation type="submission" date="2022-10" db="EMBL/GenBank/DDBJ databases">
        <title>Cytochrome P450 Catalyzes Benzene Ring Formation in the Biosynthesis of Trialkyl-Substituted Aromatic Polyketides.</title>
        <authorList>
            <person name="Zhao E."/>
            <person name="Ge H."/>
        </authorList>
    </citation>
    <scope>NUCLEOTIDE SEQUENCE</scope>
    <source>
        <strain evidence="2">NA0869</strain>
    </source>
</reference>
<sequence length="213" mass="24294">MEFLDLSPYEYRKFPLPMRSVGWLGRRFGVQGGGAQNVTVADMQRFKGASRRLGSVTLGTHECEFCPADLPFEGNGEYRYYCRSGEVYAAPSMILHYVDEHGYCPPREFLESLHKIDQLDWDWRAERLIAILRDDSEDFDFRCEAIIDLVHWKDPRVLRVLTDSVKDEELVDIAGDEIGRSLGILVACGFAGDLRVESLPGIVKLGFEQIVRK</sequence>
<protein>
    <submittedName>
        <fullName evidence="2">HEAT repeat domain-containing protein</fullName>
    </submittedName>
</protein>